<sequence>MKLLTLFFFILISFQVSHAQTTTIKLTDISFKKEYVKAPLVVATPSPSLNQPNVTLPKEPNFIWKYNIGTTHYYNNHPANPLCFNTSNGWELVQVRPIKHQFLYEAAAVTTGVVLEGLLNMLNQ</sequence>
<proteinExistence type="predicted"/>
<dbReference type="Proteomes" id="UP001060919">
    <property type="component" value="Chromosome"/>
</dbReference>
<reference evidence="2" key="1">
    <citation type="submission" date="2022-09" db="EMBL/GenBank/DDBJ databases">
        <title>Aureispira anguillicida sp. nov., isolated from Leptocephalus of Japanese eel Anguilla japonica.</title>
        <authorList>
            <person name="Yuasa K."/>
            <person name="Mekata T."/>
            <person name="Ikunari K."/>
        </authorList>
    </citation>
    <scope>NUCLEOTIDE SEQUENCE</scope>
    <source>
        <strain evidence="2">EL160426</strain>
    </source>
</reference>
<dbReference type="KEGG" id="aup:AsAng_0004980"/>
<dbReference type="EMBL" id="AP026867">
    <property type="protein sequence ID" value="BDS09793.1"/>
    <property type="molecule type" value="Genomic_DNA"/>
</dbReference>
<dbReference type="RefSeq" id="WP_264791153.1">
    <property type="nucleotide sequence ID" value="NZ_AP026867.1"/>
</dbReference>
<keyword evidence="3" id="KW-1185">Reference proteome</keyword>
<feature type="signal peptide" evidence="1">
    <location>
        <begin position="1"/>
        <end position="19"/>
    </location>
</feature>
<evidence type="ECO:0000256" key="1">
    <source>
        <dbReference type="SAM" id="SignalP"/>
    </source>
</evidence>
<evidence type="ECO:0000313" key="3">
    <source>
        <dbReference type="Proteomes" id="UP001060919"/>
    </source>
</evidence>
<organism evidence="2 3">
    <name type="scientific">Aureispira anguillae</name>
    <dbReference type="NCBI Taxonomy" id="2864201"/>
    <lineage>
        <taxon>Bacteria</taxon>
        <taxon>Pseudomonadati</taxon>
        <taxon>Bacteroidota</taxon>
        <taxon>Saprospiria</taxon>
        <taxon>Saprospirales</taxon>
        <taxon>Saprospiraceae</taxon>
        <taxon>Aureispira</taxon>
    </lineage>
</organism>
<name>A0A915YB32_9BACT</name>
<gene>
    <name evidence="2" type="ORF">AsAng_0004980</name>
</gene>
<protein>
    <submittedName>
        <fullName evidence="2">Uncharacterized protein</fullName>
    </submittedName>
</protein>
<feature type="chain" id="PRO_5037273315" evidence="1">
    <location>
        <begin position="20"/>
        <end position="124"/>
    </location>
</feature>
<evidence type="ECO:0000313" key="2">
    <source>
        <dbReference type="EMBL" id="BDS09793.1"/>
    </source>
</evidence>
<accession>A0A915YB32</accession>
<dbReference type="AlphaFoldDB" id="A0A915YB32"/>
<keyword evidence="1" id="KW-0732">Signal</keyword>